<feature type="chain" id="PRO_5045510153" description="SCP domain-containing protein" evidence="1">
    <location>
        <begin position="29"/>
        <end position="176"/>
    </location>
</feature>
<feature type="domain" description="SCP" evidence="2">
    <location>
        <begin position="58"/>
        <end position="173"/>
    </location>
</feature>
<dbReference type="Pfam" id="PF00188">
    <property type="entry name" value="CAP"/>
    <property type="match status" value="1"/>
</dbReference>
<proteinExistence type="predicted"/>
<evidence type="ECO:0000313" key="3">
    <source>
        <dbReference type="EMBL" id="GAA1508016.1"/>
    </source>
</evidence>
<dbReference type="InterPro" id="IPR035940">
    <property type="entry name" value="CAP_sf"/>
</dbReference>
<protein>
    <recommendedName>
        <fullName evidence="2">SCP domain-containing protein</fullName>
    </recommendedName>
</protein>
<dbReference type="Proteomes" id="UP001500842">
    <property type="component" value="Unassembled WGS sequence"/>
</dbReference>
<dbReference type="Gene3D" id="3.40.33.10">
    <property type="entry name" value="CAP"/>
    <property type="match status" value="1"/>
</dbReference>
<dbReference type="SUPFAM" id="SSF55797">
    <property type="entry name" value="PR-1-like"/>
    <property type="match status" value="1"/>
</dbReference>
<dbReference type="CDD" id="cd05379">
    <property type="entry name" value="CAP_bacterial"/>
    <property type="match status" value="1"/>
</dbReference>
<organism evidence="3 4">
    <name type="scientific">Nocardioides humi</name>
    <dbReference type="NCBI Taxonomy" id="449461"/>
    <lineage>
        <taxon>Bacteria</taxon>
        <taxon>Bacillati</taxon>
        <taxon>Actinomycetota</taxon>
        <taxon>Actinomycetes</taxon>
        <taxon>Propionibacteriales</taxon>
        <taxon>Nocardioidaceae</taxon>
        <taxon>Nocardioides</taxon>
    </lineage>
</organism>
<dbReference type="PANTHER" id="PTHR31157:SF1">
    <property type="entry name" value="SCP DOMAIN-CONTAINING PROTEIN"/>
    <property type="match status" value="1"/>
</dbReference>
<gene>
    <name evidence="3" type="ORF">GCM10009788_10160</name>
</gene>
<dbReference type="EMBL" id="BAAAOR010000007">
    <property type="protein sequence ID" value="GAA1508016.1"/>
    <property type="molecule type" value="Genomic_DNA"/>
</dbReference>
<comment type="caution">
    <text evidence="3">The sequence shown here is derived from an EMBL/GenBank/DDBJ whole genome shotgun (WGS) entry which is preliminary data.</text>
</comment>
<evidence type="ECO:0000259" key="2">
    <source>
        <dbReference type="Pfam" id="PF00188"/>
    </source>
</evidence>
<feature type="signal peptide" evidence="1">
    <location>
        <begin position="1"/>
        <end position="28"/>
    </location>
</feature>
<name>A0ABN1ZZB2_9ACTN</name>
<dbReference type="InterPro" id="IPR014044">
    <property type="entry name" value="CAP_dom"/>
</dbReference>
<keyword evidence="1" id="KW-0732">Signal</keyword>
<evidence type="ECO:0000256" key="1">
    <source>
        <dbReference type="SAM" id="SignalP"/>
    </source>
</evidence>
<accession>A0ABN1ZZB2</accession>
<keyword evidence="4" id="KW-1185">Reference proteome</keyword>
<reference evidence="3 4" key="1">
    <citation type="journal article" date="2019" name="Int. J. Syst. Evol. Microbiol.">
        <title>The Global Catalogue of Microorganisms (GCM) 10K type strain sequencing project: providing services to taxonomists for standard genome sequencing and annotation.</title>
        <authorList>
            <consortium name="The Broad Institute Genomics Platform"/>
            <consortium name="The Broad Institute Genome Sequencing Center for Infectious Disease"/>
            <person name="Wu L."/>
            <person name="Ma J."/>
        </authorList>
    </citation>
    <scope>NUCLEOTIDE SEQUENCE [LARGE SCALE GENOMIC DNA]</scope>
    <source>
        <strain evidence="3 4">JCM 14942</strain>
    </source>
</reference>
<sequence>MGLMAPPRLVVLLLLGLLLPLAGPAASATDLAAPADPAQAASRVAAKPAPKKLEKAVLAKVNKHRAAAGCRPLVLKKKLRKAARRHSTRMAAAGTLSHQLPGEPDLGARISATGYRWSALAENIAVGQRTPKAVVRAWMGSAGHRQNILDCSMRHTGIGAVRQGRTVWWTQDFGRR</sequence>
<evidence type="ECO:0000313" key="4">
    <source>
        <dbReference type="Proteomes" id="UP001500842"/>
    </source>
</evidence>
<dbReference type="PANTHER" id="PTHR31157">
    <property type="entry name" value="SCP DOMAIN-CONTAINING PROTEIN"/>
    <property type="match status" value="1"/>
</dbReference>